<dbReference type="Proteomes" id="UP000831786">
    <property type="component" value="Chromosome"/>
</dbReference>
<dbReference type="RefSeq" id="WP_244727959.1">
    <property type="nucleotide sequence ID" value="NZ_CP095045.1"/>
</dbReference>
<organism evidence="2 3">
    <name type="scientific">Leucobacter allii</name>
    <dbReference type="NCBI Taxonomy" id="2932247"/>
    <lineage>
        <taxon>Bacteria</taxon>
        <taxon>Bacillati</taxon>
        <taxon>Actinomycetota</taxon>
        <taxon>Actinomycetes</taxon>
        <taxon>Micrococcales</taxon>
        <taxon>Microbacteriaceae</taxon>
        <taxon>Leucobacter</taxon>
    </lineage>
</organism>
<proteinExistence type="predicted"/>
<feature type="compositionally biased region" description="Low complexity" evidence="1">
    <location>
        <begin position="110"/>
        <end position="120"/>
    </location>
</feature>
<evidence type="ECO:0000313" key="3">
    <source>
        <dbReference type="Proteomes" id="UP000831786"/>
    </source>
</evidence>
<name>A0ABY4FM27_9MICO</name>
<reference evidence="2 3" key="1">
    <citation type="submission" date="2022-04" db="EMBL/GenBank/DDBJ databases">
        <title>Leucobacter sp. isolated from rhizosphere of garlic.</title>
        <authorList>
            <person name="Won M."/>
            <person name="Lee C.-M."/>
            <person name="Woen H.-Y."/>
            <person name="Kwon S.-W."/>
        </authorList>
    </citation>
    <scope>NUCLEOTIDE SEQUENCE [LARGE SCALE GENOMIC DNA]</scope>
    <source>
        <strain evidence="2 3">H21R-40</strain>
    </source>
</reference>
<evidence type="ECO:0000313" key="2">
    <source>
        <dbReference type="EMBL" id="UOQ57270.1"/>
    </source>
</evidence>
<keyword evidence="3" id="KW-1185">Reference proteome</keyword>
<evidence type="ECO:0000256" key="1">
    <source>
        <dbReference type="SAM" id="MobiDB-lite"/>
    </source>
</evidence>
<gene>
    <name evidence="2" type="ORF">MUN78_00015</name>
</gene>
<feature type="region of interest" description="Disordered" evidence="1">
    <location>
        <begin position="74"/>
        <end position="130"/>
    </location>
</feature>
<protein>
    <submittedName>
        <fullName evidence="2">YtxH domain-containing protein</fullName>
    </submittedName>
</protein>
<dbReference type="EMBL" id="CP095045">
    <property type="protein sequence ID" value="UOQ57270.1"/>
    <property type="molecule type" value="Genomic_DNA"/>
</dbReference>
<accession>A0ABY4FM27</accession>
<feature type="compositionally biased region" description="Low complexity" evidence="1">
    <location>
        <begin position="85"/>
        <end position="103"/>
    </location>
</feature>
<sequence length="130" mass="12769">MKGKIAFVLGAAVGYVLGTRAGRERYEQIKRGAQSLWNTAPVQRGVGAVRDAAQLRVDELKAAAVRTGKNVVGSLLHASDDARPSDASGAAASGSERPASGARASGGAGAAARAGGAAAEQDGTPGGEGA</sequence>